<comment type="caution">
    <text evidence="1">The sequence shown here is derived from an EMBL/GenBank/DDBJ whole genome shotgun (WGS) entry which is preliminary data.</text>
</comment>
<reference evidence="2" key="1">
    <citation type="submission" date="2013-09" db="EMBL/GenBank/DDBJ databases">
        <title>The Genome Sequence of Enterobacter cloacae BWH 31.</title>
        <authorList>
            <consortium name="The Broad Institute Genomics Platform"/>
            <consortium name="The Broad Institute Genome Sequencing Center for Infectious Disease"/>
            <person name="Murphy C."/>
            <person name="Cosimi L."/>
            <person name="Cerqueira G."/>
            <person name="Feldgarden M."/>
            <person name="Hung D."/>
            <person name="Onderdonk A.B."/>
            <person name="Ferraro M.J."/>
            <person name="Hooper D."/>
            <person name="Dekker J."/>
            <person name="O'Brien T."/>
            <person name="Huang S."/>
            <person name="Quan V."/>
            <person name="Ernst C."/>
            <person name="Delaney M."/>
            <person name="DuBois A."/>
            <person name="Young S.K."/>
            <person name="Zeng Q."/>
            <person name="Gargeya S."/>
            <person name="Fitzgerald M."/>
            <person name="Abouelleil A."/>
            <person name="Alvarado L."/>
            <person name="Berlin A.M."/>
            <person name="Chapman S.B."/>
            <person name="Gainer-Dewar J."/>
            <person name="Goldberg J."/>
            <person name="Gnerre S."/>
            <person name="Griggs A."/>
            <person name="Gujja S."/>
            <person name="Hansen M."/>
            <person name="Howarth C."/>
            <person name="Imamovic A."/>
            <person name="Ireland A."/>
            <person name="Larimer J."/>
            <person name="McCowan C."/>
            <person name="Murphy C."/>
            <person name="Pearson M."/>
            <person name="Poon T.W."/>
            <person name="Priest M."/>
            <person name="Roberts A."/>
            <person name="Saif S."/>
            <person name="Shea T."/>
            <person name="Sykes S."/>
            <person name="Wortman J."/>
            <person name="Nusbaum C."/>
            <person name="Birren B."/>
        </authorList>
    </citation>
    <scope>NUCLEOTIDE SEQUENCE [LARGE SCALE GENOMIC DNA]</scope>
    <source>
        <strain evidence="2">BWH 31</strain>
    </source>
</reference>
<name>A0ABC9UB55_ENTAS</name>
<evidence type="ECO:0000313" key="2">
    <source>
        <dbReference type="Proteomes" id="UP000017391"/>
    </source>
</evidence>
<accession>A0ABC9UB55</accession>
<dbReference type="Proteomes" id="UP000017391">
    <property type="component" value="Unassembled WGS sequence"/>
</dbReference>
<dbReference type="RefSeq" id="WP_023310164.1">
    <property type="nucleotide sequence ID" value="NZ_CP034336.1"/>
</dbReference>
<evidence type="ECO:0000313" key="1">
    <source>
        <dbReference type="EMBL" id="ESM32326.1"/>
    </source>
</evidence>
<proteinExistence type="predicted"/>
<dbReference type="AlphaFoldDB" id="A0ABC9UB55"/>
<protein>
    <submittedName>
        <fullName evidence="1">Uncharacterized protein</fullName>
    </submittedName>
</protein>
<dbReference type="EMBL" id="AYIP01000009">
    <property type="protein sequence ID" value="ESM32326.1"/>
    <property type="molecule type" value="Genomic_DNA"/>
</dbReference>
<gene>
    <name evidence="1" type="ORF">L402_01948</name>
</gene>
<sequence length="184" mass="21340">MAPRLKTHDNRNVMNYLKDKSYNKRTPKKVKAVVESVTDKDKFHNAKGGNSLYLFEALKRVPDLTNTEVGKCINDFRLEILLNQLRGKLEHNEIKYIHSNRYDSDGFVNIQFLKYYSSDFEGFELLGSTSIKNYGKAARDASKLLEMKINVPVLDDSIKQYLDDLIKKGIDKKLIIDYLKKKKT</sequence>
<organism evidence="1 2">
    <name type="scientific">Enterobacter asburiae</name>
    <dbReference type="NCBI Taxonomy" id="61645"/>
    <lineage>
        <taxon>Bacteria</taxon>
        <taxon>Pseudomonadati</taxon>
        <taxon>Pseudomonadota</taxon>
        <taxon>Gammaproteobacteria</taxon>
        <taxon>Enterobacterales</taxon>
        <taxon>Enterobacteriaceae</taxon>
        <taxon>Enterobacter</taxon>
        <taxon>Enterobacter cloacae complex</taxon>
    </lineage>
</organism>